<keyword evidence="3" id="KW-1185">Reference proteome</keyword>
<name>A0A9N7Z4K3_PLEPL</name>
<gene>
    <name evidence="2" type="ORF">PLEPLA_LOCUS38758</name>
</gene>
<feature type="compositionally biased region" description="Basic and acidic residues" evidence="1">
    <location>
        <begin position="50"/>
        <end position="59"/>
    </location>
</feature>
<dbReference type="EMBL" id="CADEAL010004075">
    <property type="protein sequence ID" value="CAB1451065.1"/>
    <property type="molecule type" value="Genomic_DNA"/>
</dbReference>
<dbReference type="Proteomes" id="UP001153269">
    <property type="component" value="Unassembled WGS sequence"/>
</dbReference>
<reference evidence="2" key="1">
    <citation type="submission" date="2020-03" db="EMBL/GenBank/DDBJ databases">
        <authorList>
            <person name="Weist P."/>
        </authorList>
    </citation>
    <scope>NUCLEOTIDE SEQUENCE</scope>
</reference>
<evidence type="ECO:0000313" key="3">
    <source>
        <dbReference type="Proteomes" id="UP001153269"/>
    </source>
</evidence>
<dbReference type="AlphaFoldDB" id="A0A9N7Z4K3"/>
<sequence length="149" mass="16077">MVISSLVRSKAPVRLLARAVSSGKVFIRLRRPSSDNSKQLYGEKGHRRSSAHDAQPENRRTGAAHFIRGCVYLHNAHLCTEHRTGPCPLPKNLVTAFCKTKSCLGEKAQSSRQRESGREGLDAERGGGGGGGGEEEEEEGPVATKVNIS</sequence>
<protein>
    <submittedName>
        <fullName evidence="2">Uncharacterized protein</fullName>
    </submittedName>
</protein>
<comment type="caution">
    <text evidence="2">The sequence shown here is derived from an EMBL/GenBank/DDBJ whole genome shotgun (WGS) entry which is preliminary data.</text>
</comment>
<feature type="compositionally biased region" description="Basic and acidic residues" evidence="1">
    <location>
        <begin position="112"/>
        <end position="125"/>
    </location>
</feature>
<proteinExistence type="predicted"/>
<organism evidence="2 3">
    <name type="scientific">Pleuronectes platessa</name>
    <name type="common">European plaice</name>
    <dbReference type="NCBI Taxonomy" id="8262"/>
    <lineage>
        <taxon>Eukaryota</taxon>
        <taxon>Metazoa</taxon>
        <taxon>Chordata</taxon>
        <taxon>Craniata</taxon>
        <taxon>Vertebrata</taxon>
        <taxon>Euteleostomi</taxon>
        <taxon>Actinopterygii</taxon>
        <taxon>Neopterygii</taxon>
        <taxon>Teleostei</taxon>
        <taxon>Neoteleostei</taxon>
        <taxon>Acanthomorphata</taxon>
        <taxon>Carangaria</taxon>
        <taxon>Pleuronectiformes</taxon>
        <taxon>Pleuronectoidei</taxon>
        <taxon>Pleuronectidae</taxon>
        <taxon>Pleuronectes</taxon>
    </lineage>
</organism>
<feature type="region of interest" description="Disordered" evidence="1">
    <location>
        <begin position="104"/>
        <end position="149"/>
    </location>
</feature>
<evidence type="ECO:0000256" key="1">
    <source>
        <dbReference type="SAM" id="MobiDB-lite"/>
    </source>
</evidence>
<feature type="region of interest" description="Disordered" evidence="1">
    <location>
        <begin position="35"/>
        <end position="59"/>
    </location>
</feature>
<accession>A0A9N7Z4K3</accession>
<evidence type="ECO:0000313" key="2">
    <source>
        <dbReference type="EMBL" id="CAB1451065.1"/>
    </source>
</evidence>